<dbReference type="GO" id="GO:0005886">
    <property type="term" value="C:plasma membrane"/>
    <property type="evidence" value="ECO:0007669"/>
    <property type="project" value="UniProtKB-SubCell"/>
</dbReference>
<evidence type="ECO:0000256" key="12">
    <source>
        <dbReference type="ARBA" id="ARBA00023284"/>
    </source>
</evidence>
<feature type="disulfide bond" description="Redox-active" evidence="13">
    <location>
        <begin position="568"/>
        <end position="571"/>
    </location>
</feature>
<evidence type="ECO:0000256" key="11">
    <source>
        <dbReference type="ARBA" id="ARBA00023157"/>
    </source>
</evidence>
<feature type="domain" description="Cytochrome C biogenesis protein transmembrane" evidence="15">
    <location>
        <begin position="237"/>
        <end position="453"/>
    </location>
</feature>
<keyword evidence="6 13" id="KW-0201">Cytochrome c-type biogenesis</keyword>
<dbReference type="InterPro" id="IPR035671">
    <property type="entry name" value="DsbD_gamma"/>
</dbReference>
<comment type="similarity">
    <text evidence="13">Belongs to the thioredoxin family. DsbD subfamily.</text>
</comment>
<dbReference type="InterPro" id="IPR036929">
    <property type="entry name" value="DsbDN_sf"/>
</dbReference>
<keyword evidence="13" id="KW-0997">Cell inner membrane</keyword>
<dbReference type="InterPro" id="IPR003834">
    <property type="entry name" value="Cyt_c_assmbl_TM_dom"/>
</dbReference>
<dbReference type="EMBL" id="AP018558">
    <property type="protein sequence ID" value="BBD78280.1"/>
    <property type="molecule type" value="Genomic_DNA"/>
</dbReference>
<comment type="subcellular location">
    <subcellularLocation>
        <location evidence="2">Cell envelope</location>
    </subcellularLocation>
    <subcellularLocation>
        <location evidence="13">Cell inner membrane</location>
        <topology evidence="13">Multi-pass membrane protein</topology>
    </subcellularLocation>
    <subcellularLocation>
        <location evidence="1">Membrane</location>
        <topology evidence="1">Multi-pass membrane protein</topology>
    </subcellularLocation>
</comment>
<dbReference type="Proteomes" id="UP000262004">
    <property type="component" value="Chromosome"/>
</dbReference>
<dbReference type="Pfam" id="PF02683">
    <property type="entry name" value="DsbD_TM"/>
    <property type="match status" value="1"/>
</dbReference>
<dbReference type="Gene3D" id="2.60.40.1250">
    <property type="entry name" value="Thiol:disulfide interchange protein DsbD, N-terminal domain"/>
    <property type="match status" value="1"/>
</dbReference>
<dbReference type="GO" id="GO:0045454">
    <property type="term" value="P:cell redox homeostasis"/>
    <property type="evidence" value="ECO:0007669"/>
    <property type="project" value="TreeGrafter"/>
</dbReference>
<keyword evidence="10 13" id="KW-0472">Membrane</keyword>
<dbReference type="KEGG" id="htl:HPTL_2026"/>
<evidence type="ECO:0000256" key="13">
    <source>
        <dbReference type="HAMAP-Rule" id="MF_00399"/>
    </source>
</evidence>
<dbReference type="GO" id="GO:0030313">
    <property type="term" value="C:cell envelope"/>
    <property type="evidence" value="ECO:0007669"/>
    <property type="project" value="UniProtKB-SubCell"/>
</dbReference>
<dbReference type="HAMAP" id="MF_00399">
    <property type="entry name" value="DbsD"/>
    <property type="match status" value="1"/>
</dbReference>
<keyword evidence="11 13" id="KW-1015">Disulfide bond</keyword>
<dbReference type="Pfam" id="PF13899">
    <property type="entry name" value="Thioredoxin_7"/>
    <property type="match status" value="1"/>
</dbReference>
<dbReference type="SUPFAM" id="SSF52833">
    <property type="entry name" value="Thioredoxin-like"/>
    <property type="match status" value="1"/>
</dbReference>
<evidence type="ECO:0000256" key="14">
    <source>
        <dbReference type="SAM" id="MobiDB-lite"/>
    </source>
</evidence>
<dbReference type="PANTHER" id="PTHR32234:SF0">
    <property type="entry name" value="THIOL:DISULFIDE INTERCHANGE PROTEIN DSBD"/>
    <property type="match status" value="1"/>
</dbReference>
<keyword evidence="4 13" id="KW-0812">Transmembrane</keyword>
<evidence type="ECO:0000256" key="8">
    <source>
        <dbReference type="ARBA" id="ARBA00022989"/>
    </source>
</evidence>
<protein>
    <recommendedName>
        <fullName evidence="13">Thiol:disulfide interchange protein DsbD</fullName>
        <ecNumber evidence="13">1.8.1.8</ecNumber>
    </recommendedName>
    <alternativeName>
        <fullName evidence="13">Protein-disulfide reductase</fullName>
        <shortName evidence="13">Disulfide reductase</shortName>
    </alternativeName>
</protein>
<feature type="transmembrane region" description="Helical" evidence="13">
    <location>
        <begin position="358"/>
        <end position="388"/>
    </location>
</feature>
<dbReference type="NCBIfam" id="NF001419">
    <property type="entry name" value="PRK00293.1"/>
    <property type="match status" value="1"/>
</dbReference>
<dbReference type="GO" id="GO:0017004">
    <property type="term" value="P:cytochrome complex assembly"/>
    <property type="evidence" value="ECO:0007669"/>
    <property type="project" value="UniProtKB-UniRule"/>
</dbReference>
<evidence type="ECO:0000256" key="1">
    <source>
        <dbReference type="ARBA" id="ARBA00004141"/>
    </source>
</evidence>
<keyword evidence="7 13" id="KW-0249">Electron transport</keyword>
<feature type="transmembrane region" description="Helical" evidence="13">
    <location>
        <begin position="488"/>
        <end position="509"/>
    </location>
</feature>
<evidence type="ECO:0000256" key="5">
    <source>
        <dbReference type="ARBA" id="ARBA00022729"/>
    </source>
</evidence>
<gene>
    <name evidence="13 17" type="primary">dsbD</name>
    <name evidence="17" type="ORF">HPTL_2026</name>
</gene>
<feature type="region of interest" description="Disordered" evidence="14">
    <location>
        <begin position="158"/>
        <end position="215"/>
    </location>
</feature>
<keyword evidence="9 13" id="KW-0560">Oxidoreductase</keyword>
<sequence precursor="true">MPRRLARGVLAALLFGALSFASAADPVPPEEAYPAEAYRLDAQTIAVEFTIRRDYYLYRDKIRVEPLTPGLQLGTPTIPPGKRKKDDFFGETEVFYDTLKVTVPVESAPATEAPWRIRVISQGCWNGGVCYPPLEQTLTVADAPPQRSWLGKLVGSVTAPDADAPRSSDSNPPSSTAAPSGTAPSMARASVPTGSATAATAPAPSSTSEPPLARAAAPLTDEAGSLAAFIAQQNRAAVLAAFFGFGLLLAFTPCVFPMIPILSGIIVGQGEAISRVRALGLTLTYVLAMAITYALAGVAAGLSGTMLQAALQHPAVLVTFALLFVALALSLFGFYELQLPPSWQTRLNQLAGSQQGGQLIGVAVMGVLSALIVGPCVAPPLVGALLYVSQTGDAVFGGVALFALGLGMGAPLIAVGVGARALLPKSGPWMNGVKAAMGVVMLALAWWLVRPVVADLWWLVGWAVLAVGTAVALGALEPLPIGARWPKRMGKALGLLLLAYGVAAFWGALAGNRDPLQPLAGFAGGNGGIPTANREALTFQPIRSVKELEARVANSTRPVLVDVRADWCISCIELERYTFTDPQVVALLRNVTLLKMDVTENSERDKAFLRHFQIFGPPALLFFAPGNPEELRQYRVTGFVDGPTFATHLRRWLGQT</sequence>
<dbReference type="PANTHER" id="PTHR32234">
    <property type="entry name" value="THIOL:DISULFIDE INTERCHANGE PROTEIN DSBD"/>
    <property type="match status" value="1"/>
</dbReference>
<dbReference type="CDD" id="cd02953">
    <property type="entry name" value="DsbDgamma"/>
    <property type="match status" value="1"/>
</dbReference>
<dbReference type="GO" id="GO:0009055">
    <property type="term" value="F:electron transfer activity"/>
    <property type="evidence" value="ECO:0007669"/>
    <property type="project" value="UniProtKB-UniRule"/>
</dbReference>
<dbReference type="Gene3D" id="3.40.30.10">
    <property type="entry name" value="Glutaredoxin"/>
    <property type="match status" value="1"/>
</dbReference>
<evidence type="ECO:0000256" key="2">
    <source>
        <dbReference type="ARBA" id="ARBA00004196"/>
    </source>
</evidence>
<feature type="chain" id="PRO_5016470503" description="Thiol:disulfide interchange protein DsbD" evidence="13">
    <location>
        <begin position="24"/>
        <end position="656"/>
    </location>
</feature>
<evidence type="ECO:0000256" key="4">
    <source>
        <dbReference type="ARBA" id="ARBA00022692"/>
    </source>
</evidence>
<feature type="signal peptide" evidence="13">
    <location>
        <begin position="1"/>
        <end position="23"/>
    </location>
</feature>
<comment type="function">
    <text evidence="13">Required to facilitate the formation of correct disulfide bonds in some periplasmic proteins and for the assembly of the periplasmic c-type cytochromes. Acts by transferring electrons from cytoplasmic thioredoxin to the periplasm. This transfer involves a cascade of disulfide bond formation and reduction steps.</text>
</comment>
<dbReference type="InterPro" id="IPR022910">
    <property type="entry name" value="Thiol_diS_interchange_DbsD"/>
</dbReference>
<keyword evidence="3 13" id="KW-0813">Transport</keyword>
<dbReference type="GO" id="GO:0047134">
    <property type="term" value="F:protein-disulfide reductase [NAD(P)H] activity"/>
    <property type="evidence" value="ECO:0007669"/>
    <property type="project" value="UniProtKB-UniRule"/>
</dbReference>
<name>A0A2Z6E110_HYDTE</name>
<dbReference type="Pfam" id="PF11412">
    <property type="entry name" value="DsbD_N"/>
    <property type="match status" value="1"/>
</dbReference>
<organism evidence="17 18">
    <name type="scientific">Hydrogenophilus thermoluteolus</name>
    <name type="common">Pseudomonas hydrogenothermophila</name>
    <dbReference type="NCBI Taxonomy" id="297"/>
    <lineage>
        <taxon>Bacteria</taxon>
        <taxon>Pseudomonadati</taxon>
        <taxon>Pseudomonadota</taxon>
        <taxon>Hydrogenophilia</taxon>
        <taxon>Hydrogenophilales</taxon>
        <taxon>Hydrogenophilaceae</taxon>
        <taxon>Hydrogenophilus</taxon>
    </lineage>
</organism>
<accession>A0A2Z6E110</accession>
<keyword evidence="5 13" id="KW-0732">Signal</keyword>
<feature type="disulfide bond" description="Redox-active" evidence="13">
    <location>
        <begin position="124"/>
        <end position="130"/>
    </location>
</feature>
<feature type="transmembrane region" description="Helical" evidence="13">
    <location>
        <begin position="394"/>
        <end position="417"/>
    </location>
</feature>
<keyword evidence="13" id="KW-1003">Cell membrane</keyword>
<evidence type="ECO:0000256" key="3">
    <source>
        <dbReference type="ARBA" id="ARBA00022448"/>
    </source>
</evidence>
<feature type="disulfide bond" description="Redox-active" evidence="13">
    <location>
        <begin position="254"/>
        <end position="376"/>
    </location>
</feature>
<dbReference type="InterPro" id="IPR036249">
    <property type="entry name" value="Thioredoxin-like_sf"/>
</dbReference>
<evidence type="ECO:0000256" key="10">
    <source>
        <dbReference type="ARBA" id="ARBA00023136"/>
    </source>
</evidence>
<evidence type="ECO:0000259" key="15">
    <source>
        <dbReference type="Pfam" id="PF02683"/>
    </source>
</evidence>
<feature type="domain" description="Thiol:disulfide interchange protein DsbD N-terminal" evidence="16">
    <location>
        <begin position="24"/>
        <end position="140"/>
    </location>
</feature>
<evidence type="ECO:0000256" key="7">
    <source>
        <dbReference type="ARBA" id="ARBA00022982"/>
    </source>
</evidence>
<feature type="compositionally biased region" description="Low complexity" evidence="14">
    <location>
        <begin position="158"/>
        <end position="213"/>
    </location>
</feature>
<feature type="transmembrane region" description="Helical" evidence="13">
    <location>
        <begin position="315"/>
        <end position="337"/>
    </location>
</feature>
<feature type="transmembrane region" description="Helical" evidence="13">
    <location>
        <begin position="429"/>
        <end position="449"/>
    </location>
</feature>
<feature type="transmembrane region" description="Helical" evidence="13">
    <location>
        <begin position="455"/>
        <end position="476"/>
    </location>
</feature>
<reference evidence="17 18" key="1">
    <citation type="submission" date="2018-04" db="EMBL/GenBank/DDBJ databases">
        <title>Complete genome sequence of Hydrogenophilus thermoluteolus TH-1.</title>
        <authorList>
            <person name="Arai H."/>
        </authorList>
    </citation>
    <scope>NUCLEOTIDE SEQUENCE [LARGE SCALE GENOMIC DNA]</scope>
    <source>
        <strain evidence="17 18">TH-1</strain>
    </source>
</reference>
<evidence type="ECO:0000313" key="18">
    <source>
        <dbReference type="Proteomes" id="UP000262004"/>
    </source>
</evidence>
<evidence type="ECO:0000313" key="17">
    <source>
        <dbReference type="EMBL" id="BBD78280.1"/>
    </source>
</evidence>
<evidence type="ECO:0000256" key="6">
    <source>
        <dbReference type="ARBA" id="ARBA00022748"/>
    </source>
</evidence>
<dbReference type="AlphaFoldDB" id="A0A2Z6E110"/>
<keyword evidence="12 13" id="KW-0676">Redox-active center</keyword>
<evidence type="ECO:0000256" key="9">
    <source>
        <dbReference type="ARBA" id="ARBA00023002"/>
    </source>
</evidence>
<keyword evidence="13" id="KW-0520">NAD</keyword>
<proteinExistence type="inferred from homology"/>
<dbReference type="InterPro" id="IPR028250">
    <property type="entry name" value="DsbDN"/>
</dbReference>
<evidence type="ECO:0000259" key="16">
    <source>
        <dbReference type="Pfam" id="PF11412"/>
    </source>
</evidence>
<comment type="catalytic activity">
    <reaction evidence="13">
        <text>[protein]-dithiol + NAD(+) = [protein]-disulfide + NADH + H(+)</text>
        <dbReference type="Rhea" id="RHEA:18749"/>
        <dbReference type="Rhea" id="RHEA-COMP:10593"/>
        <dbReference type="Rhea" id="RHEA-COMP:10594"/>
        <dbReference type="ChEBI" id="CHEBI:15378"/>
        <dbReference type="ChEBI" id="CHEBI:29950"/>
        <dbReference type="ChEBI" id="CHEBI:50058"/>
        <dbReference type="ChEBI" id="CHEBI:57540"/>
        <dbReference type="ChEBI" id="CHEBI:57945"/>
        <dbReference type="EC" id="1.8.1.8"/>
    </reaction>
</comment>
<dbReference type="EC" id="1.8.1.8" evidence="13"/>
<feature type="transmembrane region" description="Helical" evidence="13">
    <location>
        <begin position="239"/>
        <end position="267"/>
    </location>
</feature>
<comment type="catalytic activity">
    <reaction evidence="13">
        <text>[protein]-dithiol + NADP(+) = [protein]-disulfide + NADPH + H(+)</text>
        <dbReference type="Rhea" id="RHEA:18753"/>
        <dbReference type="Rhea" id="RHEA-COMP:10593"/>
        <dbReference type="Rhea" id="RHEA-COMP:10594"/>
        <dbReference type="ChEBI" id="CHEBI:15378"/>
        <dbReference type="ChEBI" id="CHEBI:29950"/>
        <dbReference type="ChEBI" id="CHEBI:50058"/>
        <dbReference type="ChEBI" id="CHEBI:57783"/>
        <dbReference type="ChEBI" id="CHEBI:58349"/>
        <dbReference type="EC" id="1.8.1.8"/>
    </reaction>
</comment>
<dbReference type="SUPFAM" id="SSF74863">
    <property type="entry name" value="Thiol:disulfide interchange protein DsbD, N-terminal domain (DsbD-alpha)"/>
    <property type="match status" value="1"/>
</dbReference>
<keyword evidence="8 13" id="KW-1133">Transmembrane helix</keyword>
<keyword evidence="18" id="KW-1185">Reference proteome</keyword>
<feature type="transmembrane region" description="Helical" evidence="13">
    <location>
        <begin position="279"/>
        <end position="303"/>
    </location>
</feature>